<evidence type="ECO:0000313" key="6">
    <source>
        <dbReference type="EMBL" id="KEZ45844.1"/>
    </source>
</evidence>
<evidence type="ECO:0000313" key="7">
    <source>
        <dbReference type="Proteomes" id="UP000028545"/>
    </source>
</evidence>
<accession>A0A084GET2</accession>
<evidence type="ECO:0000256" key="2">
    <source>
        <dbReference type="ARBA" id="ARBA00023157"/>
    </source>
</evidence>
<dbReference type="GeneID" id="27720740"/>
<dbReference type="KEGG" id="sapo:SAPIO_CDS1668"/>
<comment type="similarity">
    <text evidence="1">Belongs to the invertebrate defensin family.</text>
</comment>
<dbReference type="OMA" id="FGCPLNE"/>
<dbReference type="VEuPathDB" id="FungiDB:SAPIO_CDS1668"/>
<dbReference type="EMBL" id="JOWA01000066">
    <property type="protein sequence ID" value="KEZ45844.1"/>
    <property type="molecule type" value="Genomic_DNA"/>
</dbReference>
<gene>
    <name evidence="6" type="ORF">SAPIO_CDS1668</name>
</gene>
<dbReference type="Proteomes" id="UP000028545">
    <property type="component" value="Unassembled WGS sequence"/>
</dbReference>
<feature type="domain" description="Invertebrate defensins family profile" evidence="5">
    <location>
        <begin position="55"/>
        <end position="96"/>
    </location>
</feature>
<feature type="region of interest" description="Disordered" evidence="3">
    <location>
        <begin position="23"/>
        <end position="47"/>
    </location>
</feature>
<keyword evidence="4" id="KW-0732">Signal</keyword>
<keyword evidence="7" id="KW-1185">Reference proteome</keyword>
<dbReference type="InterPro" id="IPR036574">
    <property type="entry name" value="Scorpion_toxin-like_sf"/>
</dbReference>
<dbReference type="AlphaFoldDB" id="A0A084GET2"/>
<sequence>MQFTKLSITALFTILAATAMAAPAPDSSAPDSVAAREAAPEPEAYDAPVGLEKRGFGCPGNEKKCHNHCKGIKGYKGGYCDGPYIPFVGRPRCKCY</sequence>
<dbReference type="Gene3D" id="3.30.30.10">
    <property type="entry name" value="Knottin, scorpion toxin-like"/>
    <property type="match status" value="1"/>
</dbReference>
<evidence type="ECO:0000256" key="4">
    <source>
        <dbReference type="SAM" id="SignalP"/>
    </source>
</evidence>
<dbReference type="RefSeq" id="XP_016645643.1">
    <property type="nucleotide sequence ID" value="XM_016784886.1"/>
</dbReference>
<dbReference type="InterPro" id="IPR001542">
    <property type="entry name" value="Defensin_invertebrate/fungal"/>
</dbReference>
<dbReference type="Pfam" id="PF01097">
    <property type="entry name" value="Defensin_2"/>
    <property type="match status" value="1"/>
</dbReference>
<protein>
    <recommendedName>
        <fullName evidence="5">Invertebrate defensins family profile domain-containing protein</fullName>
    </recommendedName>
</protein>
<dbReference type="SUPFAM" id="SSF57095">
    <property type="entry name" value="Scorpion toxin-like"/>
    <property type="match status" value="1"/>
</dbReference>
<name>A0A084GET2_PSEDA</name>
<feature type="chain" id="PRO_5001775770" description="Invertebrate defensins family profile domain-containing protein" evidence="4">
    <location>
        <begin position="22"/>
        <end position="96"/>
    </location>
</feature>
<feature type="signal peptide" evidence="4">
    <location>
        <begin position="1"/>
        <end position="21"/>
    </location>
</feature>
<dbReference type="PROSITE" id="PS51378">
    <property type="entry name" value="INVERT_DEFENSINS"/>
    <property type="match status" value="1"/>
</dbReference>
<evidence type="ECO:0000259" key="5">
    <source>
        <dbReference type="PROSITE" id="PS51378"/>
    </source>
</evidence>
<evidence type="ECO:0000256" key="1">
    <source>
        <dbReference type="ARBA" id="ARBA00007085"/>
    </source>
</evidence>
<reference evidence="6 7" key="1">
    <citation type="journal article" date="2014" name="Genome Announc.">
        <title>Draft genome sequence of the pathogenic fungus Scedosporium apiospermum.</title>
        <authorList>
            <person name="Vandeputte P."/>
            <person name="Ghamrawi S."/>
            <person name="Rechenmann M."/>
            <person name="Iltis A."/>
            <person name="Giraud S."/>
            <person name="Fleury M."/>
            <person name="Thornton C."/>
            <person name="Delhaes L."/>
            <person name="Meyer W."/>
            <person name="Papon N."/>
            <person name="Bouchara J.P."/>
        </authorList>
    </citation>
    <scope>NUCLEOTIDE SEQUENCE [LARGE SCALE GENOMIC DNA]</scope>
    <source>
        <strain evidence="6 7">IHEM 14462</strain>
    </source>
</reference>
<dbReference type="GO" id="GO:0006952">
    <property type="term" value="P:defense response"/>
    <property type="evidence" value="ECO:0007669"/>
    <property type="project" value="InterPro"/>
</dbReference>
<organism evidence="6 7">
    <name type="scientific">Pseudallescheria apiosperma</name>
    <name type="common">Scedosporium apiospermum</name>
    <dbReference type="NCBI Taxonomy" id="563466"/>
    <lineage>
        <taxon>Eukaryota</taxon>
        <taxon>Fungi</taxon>
        <taxon>Dikarya</taxon>
        <taxon>Ascomycota</taxon>
        <taxon>Pezizomycotina</taxon>
        <taxon>Sordariomycetes</taxon>
        <taxon>Hypocreomycetidae</taxon>
        <taxon>Microascales</taxon>
        <taxon>Microascaceae</taxon>
        <taxon>Scedosporium</taxon>
    </lineage>
</organism>
<proteinExistence type="inferred from homology"/>
<keyword evidence="2" id="KW-1015">Disulfide bond</keyword>
<dbReference type="HOGENOM" id="CLU_116797_0_0_1"/>
<evidence type="ECO:0000256" key="3">
    <source>
        <dbReference type="SAM" id="MobiDB-lite"/>
    </source>
</evidence>
<comment type="caution">
    <text evidence="6">The sequence shown here is derived from an EMBL/GenBank/DDBJ whole genome shotgun (WGS) entry which is preliminary data.</text>
</comment>